<gene>
    <name evidence="3" type="ORF">AWW66_25805</name>
</gene>
<feature type="domain" description="Roadblock/LAMTOR2" evidence="2">
    <location>
        <begin position="40"/>
        <end position="129"/>
    </location>
</feature>
<dbReference type="InterPro" id="IPR004942">
    <property type="entry name" value="Roadblock/LAMTOR2_dom"/>
</dbReference>
<evidence type="ECO:0000313" key="4">
    <source>
        <dbReference type="Proteomes" id="UP000070620"/>
    </source>
</evidence>
<dbReference type="EMBL" id="LRQV01000129">
    <property type="protein sequence ID" value="KXK59144.1"/>
    <property type="molecule type" value="Genomic_DNA"/>
</dbReference>
<name>A0A136PL75_9ACTN</name>
<sequence>MTMGDTILPRRTARRPEVPPPPRLPPSLAGNPGLPYPAIGTELADLRLQIPGVQGSVLGGVDGLLIAHDVPTGLDPDDLAAMAATTFGLGRQVGVRLRQGEFQQSTVRNAGGYLSVYAVSSQALLAVVGHDAINVARLHLHAPPVAARIAALLAGS</sequence>
<dbReference type="SMART" id="SM00960">
    <property type="entry name" value="Robl_LC7"/>
    <property type="match status" value="1"/>
</dbReference>
<dbReference type="Proteomes" id="UP000070620">
    <property type="component" value="Unassembled WGS sequence"/>
</dbReference>
<dbReference type="Pfam" id="PF03259">
    <property type="entry name" value="Robl_LC7"/>
    <property type="match status" value="1"/>
</dbReference>
<protein>
    <submittedName>
        <fullName evidence="3">Dynein regulation protein LC7</fullName>
    </submittedName>
</protein>
<organism evidence="3 4">
    <name type="scientific">Micromonospora rosaria</name>
    <dbReference type="NCBI Taxonomy" id="47874"/>
    <lineage>
        <taxon>Bacteria</taxon>
        <taxon>Bacillati</taxon>
        <taxon>Actinomycetota</taxon>
        <taxon>Actinomycetes</taxon>
        <taxon>Micromonosporales</taxon>
        <taxon>Micromonosporaceae</taxon>
        <taxon>Micromonospora</taxon>
    </lineage>
</organism>
<feature type="region of interest" description="Disordered" evidence="1">
    <location>
        <begin position="1"/>
        <end position="32"/>
    </location>
</feature>
<dbReference type="SUPFAM" id="SSF103196">
    <property type="entry name" value="Roadblock/LC7 domain"/>
    <property type="match status" value="1"/>
</dbReference>
<evidence type="ECO:0000259" key="2">
    <source>
        <dbReference type="SMART" id="SM00960"/>
    </source>
</evidence>
<reference evidence="3 4" key="1">
    <citation type="submission" date="2016-01" db="EMBL/GenBank/DDBJ databases">
        <title>Whole genome sequence and analysis of Micromonospora rosaria DSM 803, which can produce antibacterial substance rosamicin.</title>
        <authorList>
            <person name="Yang H."/>
            <person name="He X."/>
            <person name="Zhu D."/>
        </authorList>
    </citation>
    <scope>NUCLEOTIDE SEQUENCE [LARGE SCALE GENOMIC DNA]</scope>
    <source>
        <strain evidence="3 4">DSM 803</strain>
    </source>
</reference>
<evidence type="ECO:0000313" key="3">
    <source>
        <dbReference type="EMBL" id="KXK59144.1"/>
    </source>
</evidence>
<dbReference type="Gene3D" id="3.30.450.30">
    <property type="entry name" value="Dynein light chain 2a, cytoplasmic"/>
    <property type="match status" value="1"/>
</dbReference>
<keyword evidence="4" id="KW-1185">Reference proteome</keyword>
<dbReference type="AlphaFoldDB" id="A0A136PL75"/>
<proteinExistence type="predicted"/>
<evidence type="ECO:0000256" key="1">
    <source>
        <dbReference type="SAM" id="MobiDB-lite"/>
    </source>
</evidence>
<accession>A0A136PL75</accession>
<comment type="caution">
    <text evidence="3">The sequence shown here is derived from an EMBL/GenBank/DDBJ whole genome shotgun (WGS) entry which is preliminary data.</text>
</comment>